<dbReference type="InterPro" id="IPR053202">
    <property type="entry name" value="EGF_Rcpt_Signaling_Reg"/>
</dbReference>
<keyword evidence="1" id="KW-1133">Transmembrane helix</keyword>
<dbReference type="SUPFAM" id="SSF53335">
    <property type="entry name" value="S-adenosyl-L-methionine-dependent methyltransferases"/>
    <property type="match status" value="1"/>
</dbReference>
<dbReference type="Proteomes" id="UP001642540">
    <property type="component" value="Unassembled WGS sequence"/>
</dbReference>
<organism evidence="3 4">
    <name type="scientific">Orchesella dallaii</name>
    <dbReference type="NCBI Taxonomy" id="48710"/>
    <lineage>
        <taxon>Eukaryota</taxon>
        <taxon>Metazoa</taxon>
        <taxon>Ecdysozoa</taxon>
        <taxon>Arthropoda</taxon>
        <taxon>Hexapoda</taxon>
        <taxon>Collembola</taxon>
        <taxon>Entomobryomorpha</taxon>
        <taxon>Entomobryoidea</taxon>
        <taxon>Orchesellidae</taxon>
        <taxon>Orchesellinae</taxon>
        <taxon>Orchesella</taxon>
    </lineage>
</organism>
<comment type="caution">
    <text evidence="3">The sequence shown here is derived from an EMBL/GenBank/DDBJ whole genome shotgun (WGS) entry which is preliminary data.</text>
</comment>
<dbReference type="EMBL" id="CAXLJM020000040">
    <property type="protein sequence ID" value="CAL8108493.1"/>
    <property type="molecule type" value="Genomic_DNA"/>
</dbReference>
<gene>
    <name evidence="3" type="ORF">ODALV1_LOCUS12997</name>
</gene>
<accession>A0ABP1QR51</accession>
<dbReference type="PANTHER" id="PTHR34009">
    <property type="entry name" value="PROTEIN STAR"/>
    <property type="match status" value="1"/>
</dbReference>
<evidence type="ECO:0000313" key="4">
    <source>
        <dbReference type="Proteomes" id="UP001642540"/>
    </source>
</evidence>
<feature type="domain" description="Methyltransferase FkbM" evidence="2">
    <location>
        <begin position="129"/>
        <end position="282"/>
    </location>
</feature>
<dbReference type="InterPro" id="IPR006342">
    <property type="entry name" value="FkbM_mtfrase"/>
</dbReference>
<evidence type="ECO:0000259" key="2">
    <source>
        <dbReference type="Pfam" id="PF05050"/>
    </source>
</evidence>
<keyword evidence="1" id="KW-0472">Membrane</keyword>
<dbReference type="InterPro" id="IPR029063">
    <property type="entry name" value="SAM-dependent_MTases_sf"/>
</dbReference>
<dbReference type="PANTHER" id="PTHR34009:SF2">
    <property type="entry name" value="PROTEIN STAR"/>
    <property type="match status" value="1"/>
</dbReference>
<keyword evidence="4" id="KW-1185">Reference proteome</keyword>
<evidence type="ECO:0000256" key="1">
    <source>
        <dbReference type="SAM" id="Phobius"/>
    </source>
</evidence>
<proteinExistence type="predicted"/>
<feature type="transmembrane region" description="Helical" evidence="1">
    <location>
        <begin position="20"/>
        <end position="38"/>
    </location>
</feature>
<sequence>MKRNSPQGWVGGARPPGRKLTLLLLILIVLFGFIYYLHVISNTNLLHSLIYKPKYQWRPEFSELNGPDISWSDGRVVDKLKRGFLSYPSESSYNLSEPWDSDVSMGQSQVIRKVFHDHLKSNYKGFFVECGALDGETRSNTLYLERYAHWAGLLIEADPSNFQNLKLKFRKAIVSNTCLSTKSYPVMVSFEQNSNQGRVSSYGVGVIEKNHVDVQCFPLNTFMLALNVTKIDYFSLDVEGAELDILKTIDFKSIHISTLSVEFIHDVEGKNAIKEHMTQHGYFVLTEVTHPNWLANDFIFVKKSFFDQLSTGVKRELDEIKESYARDGAIVSGDKRLFF</sequence>
<reference evidence="3 4" key="1">
    <citation type="submission" date="2024-08" db="EMBL/GenBank/DDBJ databases">
        <authorList>
            <person name="Cucini C."/>
            <person name="Frati F."/>
        </authorList>
    </citation>
    <scope>NUCLEOTIDE SEQUENCE [LARGE SCALE GENOMIC DNA]</scope>
</reference>
<name>A0ABP1QR51_9HEXA</name>
<dbReference type="Gene3D" id="3.40.50.150">
    <property type="entry name" value="Vaccinia Virus protein VP39"/>
    <property type="match status" value="1"/>
</dbReference>
<evidence type="ECO:0000313" key="3">
    <source>
        <dbReference type="EMBL" id="CAL8108493.1"/>
    </source>
</evidence>
<protein>
    <recommendedName>
        <fullName evidence="2">Methyltransferase FkbM domain-containing protein</fullName>
    </recommendedName>
</protein>
<dbReference type="Pfam" id="PF05050">
    <property type="entry name" value="Methyltransf_21"/>
    <property type="match status" value="1"/>
</dbReference>
<keyword evidence="1" id="KW-0812">Transmembrane</keyword>